<gene>
    <name evidence="6" type="ORF">MERR_LOCUS22196</name>
</gene>
<dbReference type="SFLD" id="SFLDF00562">
    <property type="entry name" value="HemN-like__clustered_with_heat"/>
    <property type="match status" value="1"/>
</dbReference>
<sequence length="483" mass="53704">MLKTTISPIFSSFTGKPRTSRFIFKAFKVVLQDAPPSARRNASTNLTTLHQGPPTSAYVHLPFCRKRCHYCDFPILALGTSSSSSTKPSYVYEEGKEDDPRITNYVNLLVREIKATSTDFDARPSLETVFFGGGTPSLVPPKLVSLVLETLSSSFGLSPDAEISMEMDPGTFGAQKLKELMELGVNRVSLGVQAFQDELLKACGRAHGVSEVYEAIKLVKDCGVKNWSMDLISSLPHQSLDMWEESLRLAIESQPNHVSVYDLQVEQGTKFGNLYTPGQSPLPSETQSAEFYKTASSMLRGAGYEHYEVSSYSRDGFKCRHNLIYWKNKPFYAFGLGSASYVGGLRFSRPRRLKEYTSYVADLEKGAANWCGNGDVNLKDVATDIIMLSFRTSKGLEVKDFGEAFGSEVVKSICRVYEPYVESGHIVCLDDMRREVLSGEFKTLVANDEVKIEDHVRYLRLSDPDGFLLSNELISLAFNVIAS</sequence>
<dbReference type="GO" id="GO:0004109">
    <property type="term" value="F:coproporphyrinogen oxidase activity"/>
    <property type="evidence" value="ECO:0007669"/>
    <property type="project" value="InterPro"/>
</dbReference>
<dbReference type="InterPro" id="IPR023404">
    <property type="entry name" value="rSAM_horseshoe"/>
</dbReference>
<comment type="caution">
    <text evidence="6">The sequence shown here is derived from an EMBL/GenBank/DDBJ whole genome shotgun (WGS) entry which is preliminary data.</text>
</comment>
<name>A0A6D2JD63_9BRAS</name>
<dbReference type="EMBL" id="CACVBM020001151">
    <property type="protein sequence ID" value="CAA7034961.1"/>
    <property type="molecule type" value="Genomic_DNA"/>
</dbReference>
<dbReference type="SFLD" id="SFLDS00029">
    <property type="entry name" value="Radical_SAM"/>
    <property type="match status" value="1"/>
</dbReference>
<proteinExistence type="inferred from homology"/>
<protein>
    <recommendedName>
        <fullName evidence="2">Radical S-adenosyl methionine domain-containing protein 1, mitochondrial</fullName>
    </recommendedName>
    <alternativeName>
        <fullName evidence="3">Putative heme chaperone</fullName>
    </alternativeName>
</protein>
<feature type="domain" description="Radical SAM core" evidence="5">
    <location>
        <begin position="49"/>
        <end position="302"/>
    </location>
</feature>
<comment type="function">
    <text evidence="4">May be a heme chaperone, appears to bind heme. Homologous bacterial proteins do not have oxygen-independent coproporphyrinogen-III oxidase activity. Binds 1 [4Fe-4S] cluster. The cluster is coordinated with 3 cysteines and an exchangeable S-adenosyl-L-methionine.</text>
</comment>
<dbReference type="InterPro" id="IPR034505">
    <property type="entry name" value="Coproporphyrinogen-III_oxidase"/>
</dbReference>
<evidence type="ECO:0000256" key="1">
    <source>
        <dbReference type="ARBA" id="ARBA00006100"/>
    </source>
</evidence>
<dbReference type="OrthoDB" id="431409at2759"/>
<dbReference type="InterPro" id="IPR058240">
    <property type="entry name" value="rSAM_sf"/>
</dbReference>
<dbReference type="InterPro" id="IPR007197">
    <property type="entry name" value="rSAM"/>
</dbReference>
<evidence type="ECO:0000256" key="3">
    <source>
        <dbReference type="ARBA" id="ARBA00033094"/>
    </source>
</evidence>
<keyword evidence="7" id="KW-1185">Reference proteome</keyword>
<organism evidence="6 7">
    <name type="scientific">Microthlaspi erraticum</name>
    <dbReference type="NCBI Taxonomy" id="1685480"/>
    <lineage>
        <taxon>Eukaryota</taxon>
        <taxon>Viridiplantae</taxon>
        <taxon>Streptophyta</taxon>
        <taxon>Embryophyta</taxon>
        <taxon>Tracheophyta</taxon>
        <taxon>Spermatophyta</taxon>
        <taxon>Magnoliopsida</taxon>
        <taxon>eudicotyledons</taxon>
        <taxon>Gunneridae</taxon>
        <taxon>Pentapetalae</taxon>
        <taxon>rosids</taxon>
        <taxon>malvids</taxon>
        <taxon>Brassicales</taxon>
        <taxon>Brassicaceae</taxon>
        <taxon>Coluteocarpeae</taxon>
        <taxon>Microthlaspi</taxon>
    </lineage>
</organism>
<dbReference type="Pfam" id="PF04055">
    <property type="entry name" value="Radical_SAM"/>
    <property type="match status" value="1"/>
</dbReference>
<accession>A0A6D2JD63</accession>
<dbReference type="SUPFAM" id="SSF102114">
    <property type="entry name" value="Radical SAM enzymes"/>
    <property type="match status" value="1"/>
</dbReference>
<evidence type="ECO:0000313" key="7">
    <source>
        <dbReference type="Proteomes" id="UP000467841"/>
    </source>
</evidence>
<dbReference type="InterPro" id="IPR006638">
    <property type="entry name" value="Elp3/MiaA/NifB-like_rSAM"/>
</dbReference>
<evidence type="ECO:0000256" key="2">
    <source>
        <dbReference type="ARBA" id="ARBA00014678"/>
    </source>
</evidence>
<dbReference type="CDD" id="cd01335">
    <property type="entry name" value="Radical_SAM"/>
    <property type="match status" value="1"/>
</dbReference>
<dbReference type="GO" id="GO:0005737">
    <property type="term" value="C:cytoplasm"/>
    <property type="evidence" value="ECO:0007669"/>
    <property type="project" value="InterPro"/>
</dbReference>
<dbReference type="GO" id="GO:0051539">
    <property type="term" value="F:4 iron, 4 sulfur cluster binding"/>
    <property type="evidence" value="ECO:0007669"/>
    <property type="project" value="InterPro"/>
</dbReference>
<dbReference type="NCBIfam" id="TIGR00539">
    <property type="entry name" value="hemN_rel"/>
    <property type="match status" value="1"/>
</dbReference>
<dbReference type="GO" id="GO:0006779">
    <property type="term" value="P:porphyrin-containing compound biosynthetic process"/>
    <property type="evidence" value="ECO:0007669"/>
    <property type="project" value="InterPro"/>
</dbReference>
<dbReference type="AlphaFoldDB" id="A0A6D2JD63"/>
<dbReference type="PANTHER" id="PTHR13932:SF5">
    <property type="entry name" value="RADICAL S-ADENOSYL METHIONINE DOMAIN-CONTAINING PROTEIN 1, MITOCHONDRIAL"/>
    <property type="match status" value="1"/>
</dbReference>
<dbReference type="PROSITE" id="PS51918">
    <property type="entry name" value="RADICAL_SAM"/>
    <property type="match status" value="1"/>
</dbReference>
<dbReference type="PANTHER" id="PTHR13932">
    <property type="entry name" value="COPROPORPHYRINIGEN III OXIDASE"/>
    <property type="match status" value="1"/>
</dbReference>
<evidence type="ECO:0000256" key="4">
    <source>
        <dbReference type="ARBA" id="ARBA00045130"/>
    </source>
</evidence>
<comment type="similarity">
    <text evidence="1">Belongs to the anaerobic coproporphyrinogen-III oxidase family. HemW subfamily.</text>
</comment>
<reference evidence="6" key="1">
    <citation type="submission" date="2020-01" db="EMBL/GenBank/DDBJ databases">
        <authorList>
            <person name="Mishra B."/>
        </authorList>
    </citation>
    <scope>NUCLEOTIDE SEQUENCE [LARGE SCALE GENOMIC DNA]</scope>
</reference>
<evidence type="ECO:0000313" key="6">
    <source>
        <dbReference type="EMBL" id="CAA7034961.1"/>
    </source>
</evidence>
<dbReference type="Proteomes" id="UP000467841">
    <property type="component" value="Unassembled WGS sequence"/>
</dbReference>
<dbReference type="SMART" id="SM00729">
    <property type="entry name" value="Elp3"/>
    <property type="match status" value="1"/>
</dbReference>
<dbReference type="InterPro" id="IPR004559">
    <property type="entry name" value="HemW-like"/>
</dbReference>
<dbReference type="Gene3D" id="3.80.30.20">
    <property type="entry name" value="tm_1862 like domain"/>
    <property type="match status" value="1"/>
</dbReference>
<evidence type="ECO:0000259" key="5">
    <source>
        <dbReference type="PROSITE" id="PS51918"/>
    </source>
</evidence>
<dbReference type="SFLD" id="SFLDG01065">
    <property type="entry name" value="anaerobic_coproporphyrinogen-I"/>
    <property type="match status" value="1"/>
</dbReference>